<evidence type="ECO:0008006" key="9">
    <source>
        <dbReference type="Google" id="ProtNLM"/>
    </source>
</evidence>
<keyword evidence="6" id="KW-0539">Nucleus</keyword>
<sequence>MAQYNRAIAALAADSSLSIEAILRGQSPHIHVKAGLDLGRSQPQSAWKEQSIKGTALRAFVWFAHLLSAYYDVMNPPENAPLLVYAFRTSDVPRSFSNAPSAIECVEALLRSVMHLRNDEIDLMSRTKHNQLVDYHSKVSAAIDASVALAPKQSDLIHDLEMLRIHLRVISLMLATYAADSESVWNHYTADFEMILTGVENAMAYQELNPRSFYPSLGLVSPLFCVATKSRDPKLQQRALYLLHKLKRKERTWNSCIAHQIARAVFNLEHGFAFKQGNQEIPEDCRVRLDSVVFEHQHQRIVVFYRRMATYKTHPEVESVTVPWDPLIDVHFDFVHMSRKALACFGYTGVHLIVPPIPCQCHPSLGQFSPAASDPSSEMSLELR</sequence>
<dbReference type="GO" id="GO:0003677">
    <property type="term" value="F:DNA binding"/>
    <property type="evidence" value="ECO:0007669"/>
    <property type="project" value="UniProtKB-KW"/>
</dbReference>
<evidence type="ECO:0000256" key="4">
    <source>
        <dbReference type="ARBA" id="ARBA00023125"/>
    </source>
</evidence>
<keyword evidence="5" id="KW-0804">Transcription</keyword>
<evidence type="ECO:0000256" key="2">
    <source>
        <dbReference type="ARBA" id="ARBA00022833"/>
    </source>
</evidence>
<gene>
    <name evidence="7" type="ORF">H2200_002369</name>
</gene>
<keyword evidence="1" id="KW-0479">Metal-binding</keyword>
<keyword evidence="8" id="KW-1185">Reference proteome</keyword>
<keyword evidence="2" id="KW-0862">Zinc</keyword>
<protein>
    <recommendedName>
        <fullName evidence="9">C6 zinc finger domain protein</fullName>
    </recommendedName>
</protein>
<organism evidence="7 8">
    <name type="scientific">Cladophialophora chaetospira</name>
    <dbReference type="NCBI Taxonomy" id="386627"/>
    <lineage>
        <taxon>Eukaryota</taxon>
        <taxon>Fungi</taxon>
        <taxon>Dikarya</taxon>
        <taxon>Ascomycota</taxon>
        <taxon>Pezizomycotina</taxon>
        <taxon>Eurotiomycetes</taxon>
        <taxon>Chaetothyriomycetidae</taxon>
        <taxon>Chaetothyriales</taxon>
        <taxon>Herpotrichiellaceae</taxon>
        <taxon>Cladophialophora</taxon>
    </lineage>
</organism>
<keyword evidence="3" id="KW-0805">Transcription regulation</keyword>
<dbReference type="InterPro" id="IPR052360">
    <property type="entry name" value="Transcr_Regulatory_Proteins"/>
</dbReference>
<reference evidence="7" key="1">
    <citation type="submission" date="2022-10" db="EMBL/GenBank/DDBJ databases">
        <title>Culturing micro-colonial fungi from biological soil crusts in the Mojave desert and describing Neophaeococcomyces mojavensis, and introducing the new genera and species Taxawa tesnikishii.</title>
        <authorList>
            <person name="Kurbessoian T."/>
            <person name="Stajich J.E."/>
        </authorList>
    </citation>
    <scope>NUCLEOTIDE SEQUENCE</scope>
    <source>
        <strain evidence="7">TK_41</strain>
    </source>
</reference>
<keyword evidence="4" id="KW-0238">DNA-binding</keyword>
<dbReference type="GO" id="GO:0046872">
    <property type="term" value="F:metal ion binding"/>
    <property type="evidence" value="ECO:0007669"/>
    <property type="project" value="UniProtKB-KW"/>
</dbReference>
<evidence type="ECO:0000313" key="7">
    <source>
        <dbReference type="EMBL" id="KAJ9614233.1"/>
    </source>
</evidence>
<evidence type="ECO:0000256" key="1">
    <source>
        <dbReference type="ARBA" id="ARBA00022723"/>
    </source>
</evidence>
<proteinExistence type="predicted"/>
<dbReference type="Proteomes" id="UP001172673">
    <property type="component" value="Unassembled WGS sequence"/>
</dbReference>
<dbReference type="AlphaFoldDB" id="A0AA38XIZ6"/>
<evidence type="ECO:0000256" key="5">
    <source>
        <dbReference type="ARBA" id="ARBA00023163"/>
    </source>
</evidence>
<dbReference type="PANTHER" id="PTHR36206:SF12">
    <property type="entry name" value="ASPERCRYPTIN BIOSYNTHESIS CLUSTER-SPECIFIC TRANSCRIPTION REGULATOR ATNN-RELATED"/>
    <property type="match status" value="1"/>
</dbReference>
<comment type="caution">
    <text evidence="7">The sequence shown here is derived from an EMBL/GenBank/DDBJ whole genome shotgun (WGS) entry which is preliminary data.</text>
</comment>
<evidence type="ECO:0000313" key="8">
    <source>
        <dbReference type="Proteomes" id="UP001172673"/>
    </source>
</evidence>
<accession>A0AA38XIZ6</accession>
<evidence type="ECO:0000256" key="6">
    <source>
        <dbReference type="ARBA" id="ARBA00023242"/>
    </source>
</evidence>
<evidence type="ECO:0000256" key="3">
    <source>
        <dbReference type="ARBA" id="ARBA00023015"/>
    </source>
</evidence>
<dbReference type="PANTHER" id="PTHR36206">
    <property type="entry name" value="ASPERCRYPTIN BIOSYNTHESIS CLUSTER-SPECIFIC TRANSCRIPTION REGULATOR ATNN-RELATED"/>
    <property type="match status" value="1"/>
</dbReference>
<dbReference type="EMBL" id="JAPDRK010000003">
    <property type="protein sequence ID" value="KAJ9614233.1"/>
    <property type="molecule type" value="Genomic_DNA"/>
</dbReference>
<name>A0AA38XIZ6_9EURO</name>